<evidence type="ECO:0000256" key="9">
    <source>
        <dbReference type="ARBA" id="ARBA00022737"/>
    </source>
</evidence>
<dbReference type="PANTHER" id="PTHR43304:SF1">
    <property type="entry name" value="PAC DOMAIN-CONTAINING PROTEIN"/>
    <property type="match status" value="1"/>
</dbReference>
<evidence type="ECO:0000256" key="8">
    <source>
        <dbReference type="ARBA" id="ARBA00022692"/>
    </source>
</evidence>
<gene>
    <name evidence="15" type="ORF">DSM106972_095380</name>
</gene>
<dbReference type="GO" id="GO:0005886">
    <property type="term" value="C:plasma membrane"/>
    <property type="evidence" value="ECO:0007669"/>
    <property type="project" value="UniProtKB-SubCell"/>
</dbReference>
<dbReference type="InterPro" id="IPR035965">
    <property type="entry name" value="PAS-like_dom_sf"/>
</dbReference>
<keyword evidence="7" id="KW-0808">Transferase</keyword>
<evidence type="ECO:0000256" key="4">
    <source>
        <dbReference type="ARBA" id="ARBA00022475"/>
    </source>
</evidence>
<keyword evidence="16" id="KW-1185">Reference proteome</keyword>
<proteinExistence type="predicted"/>
<dbReference type="PANTHER" id="PTHR43304">
    <property type="entry name" value="PHYTOCHROME-LIKE PROTEIN CPH1"/>
    <property type="match status" value="1"/>
</dbReference>
<keyword evidence="10" id="KW-0547">Nucleotide-binding</keyword>
<dbReference type="InterPro" id="IPR000700">
    <property type="entry name" value="PAS-assoc_C"/>
</dbReference>
<keyword evidence="13" id="KW-0472">Membrane</keyword>
<evidence type="ECO:0000256" key="13">
    <source>
        <dbReference type="ARBA" id="ARBA00023136"/>
    </source>
</evidence>
<evidence type="ECO:0000256" key="2">
    <source>
        <dbReference type="ARBA" id="ARBA00004429"/>
    </source>
</evidence>
<dbReference type="AlphaFoldDB" id="A0A433UJ15"/>
<accession>A0A433UJ15</accession>
<name>A0A433UJ15_9CYAN</name>
<feature type="domain" description="PAC" evidence="14">
    <location>
        <begin position="86"/>
        <end position="132"/>
    </location>
</feature>
<dbReference type="EC" id="2.7.13.3" evidence="3"/>
<dbReference type="Proteomes" id="UP000271624">
    <property type="component" value="Unassembled WGS sequence"/>
</dbReference>
<keyword evidence="9" id="KW-0677">Repeat</keyword>
<dbReference type="Gene3D" id="2.10.70.100">
    <property type="match status" value="1"/>
</dbReference>
<comment type="caution">
    <text evidence="15">The sequence shown here is derived from an EMBL/GenBank/DDBJ whole genome shotgun (WGS) entry which is preliminary data.</text>
</comment>
<dbReference type="NCBIfam" id="TIGR00229">
    <property type="entry name" value="sensory_box"/>
    <property type="match status" value="1"/>
</dbReference>
<evidence type="ECO:0000256" key="1">
    <source>
        <dbReference type="ARBA" id="ARBA00000085"/>
    </source>
</evidence>
<evidence type="ECO:0000256" key="5">
    <source>
        <dbReference type="ARBA" id="ARBA00022519"/>
    </source>
</evidence>
<dbReference type="FunFam" id="2.10.70.100:FF:000001">
    <property type="entry name" value="Sensory transduction histidine kinase"/>
    <property type="match status" value="1"/>
</dbReference>
<evidence type="ECO:0000256" key="7">
    <source>
        <dbReference type="ARBA" id="ARBA00022679"/>
    </source>
</evidence>
<evidence type="ECO:0000256" key="10">
    <source>
        <dbReference type="ARBA" id="ARBA00022741"/>
    </source>
</evidence>
<dbReference type="InterPro" id="IPR000014">
    <property type="entry name" value="PAS"/>
</dbReference>
<reference evidence="15" key="2">
    <citation type="journal article" date="2019" name="Genome Biol. Evol.">
        <title>Day and night: Metabolic profiles and evolutionary relationships of six axenic non-marine cyanobacteria.</title>
        <authorList>
            <person name="Will S.E."/>
            <person name="Henke P."/>
            <person name="Boedeker C."/>
            <person name="Huang S."/>
            <person name="Brinkmann H."/>
            <person name="Rohde M."/>
            <person name="Jarek M."/>
            <person name="Friedl T."/>
            <person name="Seufert S."/>
            <person name="Schumacher M."/>
            <person name="Overmann J."/>
            <person name="Neumann-Schaal M."/>
            <person name="Petersen J."/>
        </authorList>
    </citation>
    <scope>NUCLEOTIDE SEQUENCE [LARGE SCALE GENOMIC DNA]</scope>
    <source>
        <strain evidence="15">PCC 7102</strain>
    </source>
</reference>
<keyword evidence="11" id="KW-0418">Kinase</keyword>
<evidence type="ECO:0000313" key="16">
    <source>
        <dbReference type="Proteomes" id="UP000271624"/>
    </source>
</evidence>
<dbReference type="GO" id="GO:0000166">
    <property type="term" value="F:nucleotide binding"/>
    <property type="evidence" value="ECO:0007669"/>
    <property type="project" value="UniProtKB-KW"/>
</dbReference>
<dbReference type="CDD" id="cd00130">
    <property type="entry name" value="PAS"/>
    <property type="match status" value="1"/>
</dbReference>
<evidence type="ECO:0000256" key="6">
    <source>
        <dbReference type="ARBA" id="ARBA00022553"/>
    </source>
</evidence>
<dbReference type="EMBL" id="RSCL01000055">
    <property type="protein sequence ID" value="RUS93779.1"/>
    <property type="molecule type" value="Genomic_DNA"/>
</dbReference>
<dbReference type="Gene3D" id="3.30.450.20">
    <property type="entry name" value="PAS domain"/>
    <property type="match status" value="1"/>
</dbReference>
<dbReference type="PROSITE" id="PS50113">
    <property type="entry name" value="PAC"/>
    <property type="match status" value="1"/>
</dbReference>
<sequence length="132" mass="15163">MDLKNLSVDAESLESIAQIIENSDLVFWVCTPDVNQYFYISPGYERVWGKTRASLMENPHSFLESVHADDLERVTSSTVGDTAYDIDVEYRIIRPDGEVRWVRDRTFPVKDKDGNIYRMVGIAEDITARKQA</sequence>
<keyword evidence="6" id="KW-0597">Phosphoprotein</keyword>
<dbReference type="RefSeq" id="WP_127087452.1">
    <property type="nucleotide sequence ID" value="NZ_RSCL01000055.1"/>
</dbReference>
<evidence type="ECO:0000256" key="11">
    <source>
        <dbReference type="ARBA" id="ARBA00022777"/>
    </source>
</evidence>
<dbReference type="InterPro" id="IPR052162">
    <property type="entry name" value="Sensor_kinase/Photoreceptor"/>
</dbReference>
<keyword evidence="8" id="KW-0812">Transmembrane</keyword>
<protein>
    <recommendedName>
        <fullName evidence="3">histidine kinase</fullName>
        <ecNumber evidence="3">2.7.13.3</ecNumber>
    </recommendedName>
</protein>
<keyword evidence="5" id="KW-0997">Cell inner membrane</keyword>
<dbReference type="InterPro" id="IPR013655">
    <property type="entry name" value="PAS_fold_3"/>
</dbReference>
<dbReference type="OrthoDB" id="459598at2"/>
<comment type="catalytic activity">
    <reaction evidence="1">
        <text>ATP + protein L-histidine = ADP + protein N-phospho-L-histidine.</text>
        <dbReference type="EC" id="2.7.13.3"/>
    </reaction>
</comment>
<keyword evidence="4" id="KW-1003">Cell membrane</keyword>
<dbReference type="Pfam" id="PF08447">
    <property type="entry name" value="PAS_3"/>
    <property type="match status" value="1"/>
</dbReference>
<dbReference type="SUPFAM" id="SSF55785">
    <property type="entry name" value="PYP-like sensor domain (PAS domain)"/>
    <property type="match status" value="1"/>
</dbReference>
<dbReference type="SMART" id="SM00086">
    <property type="entry name" value="PAC"/>
    <property type="match status" value="1"/>
</dbReference>
<evidence type="ECO:0000259" key="14">
    <source>
        <dbReference type="PROSITE" id="PS50113"/>
    </source>
</evidence>
<keyword evidence="12" id="KW-1133">Transmembrane helix</keyword>
<organism evidence="15 16">
    <name type="scientific">Dulcicalothrix desertica PCC 7102</name>
    <dbReference type="NCBI Taxonomy" id="232991"/>
    <lineage>
        <taxon>Bacteria</taxon>
        <taxon>Bacillati</taxon>
        <taxon>Cyanobacteriota</taxon>
        <taxon>Cyanophyceae</taxon>
        <taxon>Nostocales</taxon>
        <taxon>Calotrichaceae</taxon>
        <taxon>Dulcicalothrix</taxon>
    </lineage>
</organism>
<dbReference type="GO" id="GO:0004673">
    <property type="term" value="F:protein histidine kinase activity"/>
    <property type="evidence" value="ECO:0007669"/>
    <property type="project" value="UniProtKB-EC"/>
</dbReference>
<evidence type="ECO:0000313" key="15">
    <source>
        <dbReference type="EMBL" id="RUS93779.1"/>
    </source>
</evidence>
<comment type="subcellular location">
    <subcellularLocation>
        <location evidence="2">Cell inner membrane</location>
        <topology evidence="2">Multi-pass membrane protein</topology>
    </subcellularLocation>
</comment>
<evidence type="ECO:0000256" key="12">
    <source>
        <dbReference type="ARBA" id="ARBA00022989"/>
    </source>
</evidence>
<dbReference type="InterPro" id="IPR001610">
    <property type="entry name" value="PAC"/>
</dbReference>
<evidence type="ECO:0000256" key="3">
    <source>
        <dbReference type="ARBA" id="ARBA00012438"/>
    </source>
</evidence>
<reference evidence="15" key="1">
    <citation type="submission" date="2018-12" db="EMBL/GenBank/DDBJ databases">
        <authorList>
            <person name="Will S."/>
            <person name="Neumann-Schaal M."/>
            <person name="Henke P."/>
        </authorList>
    </citation>
    <scope>NUCLEOTIDE SEQUENCE</scope>
    <source>
        <strain evidence="15">PCC 7102</strain>
    </source>
</reference>